<gene>
    <name evidence="3" type="ORF">WMY93_031217</name>
</gene>
<evidence type="ECO:0000256" key="1">
    <source>
        <dbReference type="SAM" id="SignalP"/>
    </source>
</evidence>
<proteinExistence type="predicted"/>
<keyword evidence="1" id="KW-0732">Signal</keyword>
<organism evidence="3 4">
    <name type="scientific">Mugilogobius chulae</name>
    <name type="common">yellowstripe goby</name>
    <dbReference type="NCBI Taxonomy" id="88201"/>
    <lineage>
        <taxon>Eukaryota</taxon>
        <taxon>Metazoa</taxon>
        <taxon>Chordata</taxon>
        <taxon>Craniata</taxon>
        <taxon>Vertebrata</taxon>
        <taxon>Euteleostomi</taxon>
        <taxon>Actinopterygii</taxon>
        <taxon>Neopterygii</taxon>
        <taxon>Teleostei</taxon>
        <taxon>Neoteleostei</taxon>
        <taxon>Acanthomorphata</taxon>
        <taxon>Gobiaria</taxon>
        <taxon>Gobiiformes</taxon>
        <taxon>Gobioidei</taxon>
        <taxon>Gobiidae</taxon>
        <taxon>Gobionellinae</taxon>
        <taxon>Mugilogobius</taxon>
    </lineage>
</organism>
<name>A0AAW0MGV1_9GOBI</name>
<feature type="chain" id="PRO_5043687703" description="SCP domain-containing protein" evidence="1">
    <location>
        <begin position="17"/>
        <end position="220"/>
    </location>
</feature>
<sequence length="220" mass="24514">MLVLWILLLGFSFGHCEDLPDITDRNFIELCVKEHNRARSRVQPPATDMRFMSWDSGLAAIARSYARRCIFQHSTERSQHPDFSQLGENLWVGAPPSVFSVTYAFSAGSMRQRTTTTTVTPANPIGCVDTTLRWCGLALTKWAVLFICAPKASRTSTLDLELTLSATMAHLVTGEVRSLIRPTEPPAPSVTPLSPVWTTSVVTDGKWIRLRPLDPILLQF</sequence>
<evidence type="ECO:0000313" key="3">
    <source>
        <dbReference type="EMBL" id="KAK7878136.1"/>
    </source>
</evidence>
<dbReference type="Proteomes" id="UP001460270">
    <property type="component" value="Unassembled WGS sequence"/>
</dbReference>
<evidence type="ECO:0000259" key="2">
    <source>
        <dbReference type="SMART" id="SM00198"/>
    </source>
</evidence>
<dbReference type="InterPro" id="IPR014044">
    <property type="entry name" value="CAP_dom"/>
</dbReference>
<dbReference type="SMART" id="SM00198">
    <property type="entry name" value="SCP"/>
    <property type="match status" value="1"/>
</dbReference>
<dbReference type="Pfam" id="PF00188">
    <property type="entry name" value="CAP"/>
    <property type="match status" value="1"/>
</dbReference>
<feature type="domain" description="SCP" evidence="2">
    <location>
        <begin position="26"/>
        <end position="157"/>
    </location>
</feature>
<dbReference type="SUPFAM" id="SSF55797">
    <property type="entry name" value="PR-1-like"/>
    <property type="match status" value="1"/>
</dbReference>
<comment type="caution">
    <text evidence="3">The sequence shown here is derived from an EMBL/GenBank/DDBJ whole genome shotgun (WGS) entry which is preliminary data.</text>
</comment>
<reference evidence="4" key="1">
    <citation type="submission" date="2024-04" db="EMBL/GenBank/DDBJ databases">
        <title>Salinicola lusitanus LLJ914,a marine bacterium isolated from the Okinawa Trough.</title>
        <authorList>
            <person name="Li J."/>
        </authorList>
    </citation>
    <scope>NUCLEOTIDE SEQUENCE [LARGE SCALE GENOMIC DNA]</scope>
</reference>
<dbReference type="AlphaFoldDB" id="A0AAW0MGV1"/>
<accession>A0AAW0MGV1</accession>
<dbReference type="EMBL" id="JBBPFD010000603">
    <property type="protein sequence ID" value="KAK7878136.1"/>
    <property type="molecule type" value="Genomic_DNA"/>
</dbReference>
<keyword evidence="4" id="KW-1185">Reference proteome</keyword>
<evidence type="ECO:0000313" key="4">
    <source>
        <dbReference type="Proteomes" id="UP001460270"/>
    </source>
</evidence>
<protein>
    <recommendedName>
        <fullName evidence="2">SCP domain-containing protein</fullName>
    </recommendedName>
</protein>
<feature type="signal peptide" evidence="1">
    <location>
        <begin position="1"/>
        <end position="16"/>
    </location>
</feature>
<dbReference type="InterPro" id="IPR035940">
    <property type="entry name" value="CAP_sf"/>
</dbReference>
<dbReference type="Gene3D" id="3.40.33.10">
    <property type="entry name" value="CAP"/>
    <property type="match status" value="1"/>
</dbReference>